<name>A0A3L6RLV1_PANMI</name>
<dbReference type="InterPro" id="IPR036047">
    <property type="entry name" value="F-box-like_dom_sf"/>
</dbReference>
<dbReference type="InterPro" id="IPR055357">
    <property type="entry name" value="LRR_At1g61320_AtMIF1"/>
</dbReference>
<dbReference type="EMBL" id="PQIB02000008">
    <property type="protein sequence ID" value="RLN05530.1"/>
    <property type="molecule type" value="Genomic_DNA"/>
</dbReference>
<dbReference type="SUPFAM" id="SSF52047">
    <property type="entry name" value="RNI-like"/>
    <property type="match status" value="1"/>
</dbReference>
<gene>
    <name evidence="3" type="ORF">C2845_PM13G00710</name>
</gene>
<dbReference type="AlphaFoldDB" id="A0A3L6RLV1"/>
<dbReference type="OrthoDB" id="613853at2759"/>
<dbReference type="SUPFAM" id="SSF81383">
    <property type="entry name" value="F-box domain"/>
    <property type="match status" value="1"/>
</dbReference>
<evidence type="ECO:0000313" key="4">
    <source>
        <dbReference type="Proteomes" id="UP000275267"/>
    </source>
</evidence>
<dbReference type="STRING" id="4540.A0A3L6RLV1"/>
<feature type="compositionally biased region" description="Polar residues" evidence="1">
    <location>
        <begin position="8"/>
        <end position="21"/>
    </location>
</feature>
<sequence length="499" mass="55848">MGMLAPQCEQTLARSEPQVSFQRDGDGETSIPYLPEDIWRHIHSLMPMDAAARAACLSHTFLNSWRCYPRLDLNPGTLCSKQTDERHFRCRVDSILRNHSGVGLKKLKLNLCPEKSRCLPYLDSWLQAAVTPGVEEITLWLDEGYNFPCLVLSSEGVRDSVRSVHLIYCTFRPKPELGRLRSLTRLSLCYVRIAEEELECLLSNALALEHLDIDRSKEIVLLKIPSVLQQLSYLQVRGLENLQAVENNAPNLSRFFLGGVGEVKKLSLGEASQKAMKVFSLCRRNAVSYALAELPSIMPNLESLCLSSSCEVHTPPMLPTKFLNLKHLAIQICGGTISQPYDYFSLVSFLDASPSLETWCLHVYEDRQEHESVFGGGSALHLRQLPEHLKLKSVEIIGFRSAKILVELTCCIVKSAVSLERLTLNTFDGYSRCSGENNSDCRDVMCHPISKAELEEASRAVAAITRYIQDLVPPTAKLTVLEPCPCPRCRRSTPVSSAR</sequence>
<proteinExistence type="predicted"/>
<dbReference type="InterPro" id="IPR032675">
    <property type="entry name" value="LRR_dom_sf"/>
</dbReference>
<evidence type="ECO:0000259" key="2">
    <source>
        <dbReference type="Pfam" id="PF23622"/>
    </source>
</evidence>
<reference evidence="4" key="1">
    <citation type="journal article" date="2019" name="Nat. Commun.">
        <title>The genome of broomcorn millet.</title>
        <authorList>
            <person name="Zou C."/>
            <person name="Miki D."/>
            <person name="Li D."/>
            <person name="Tang Q."/>
            <person name="Xiao L."/>
            <person name="Rajput S."/>
            <person name="Deng P."/>
            <person name="Jia W."/>
            <person name="Huang R."/>
            <person name="Zhang M."/>
            <person name="Sun Y."/>
            <person name="Hu J."/>
            <person name="Fu X."/>
            <person name="Schnable P.S."/>
            <person name="Li F."/>
            <person name="Zhang H."/>
            <person name="Feng B."/>
            <person name="Zhu X."/>
            <person name="Liu R."/>
            <person name="Schnable J.C."/>
            <person name="Zhu J.-K."/>
            <person name="Zhang H."/>
        </authorList>
    </citation>
    <scope>NUCLEOTIDE SEQUENCE [LARGE SCALE GENOMIC DNA]</scope>
</reference>
<feature type="domain" description="At1g61320/AtMIF1 LRR" evidence="2">
    <location>
        <begin position="95"/>
        <end position="484"/>
    </location>
</feature>
<accession>A0A3L6RLV1</accession>
<dbReference type="InterPro" id="IPR053772">
    <property type="entry name" value="At1g61320/At1g61330-like"/>
</dbReference>
<dbReference type="Pfam" id="PF23622">
    <property type="entry name" value="LRR_At1g61320_AtMIF1"/>
    <property type="match status" value="1"/>
</dbReference>
<dbReference type="PANTHER" id="PTHR34145">
    <property type="entry name" value="OS02G0105600 PROTEIN"/>
    <property type="match status" value="1"/>
</dbReference>
<organism evidence="3 4">
    <name type="scientific">Panicum miliaceum</name>
    <name type="common">Proso millet</name>
    <name type="synonym">Broomcorn millet</name>
    <dbReference type="NCBI Taxonomy" id="4540"/>
    <lineage>
        <taxon>Eukaryota</taxon>
        <taxon>Viridiplantae</taxon>
        <taxon>Streptophyta</taxon>
        <taxon>Embryophyta</taxon>
        <taxon>Tracheophyta</taxon>
        <taxon>Spermatophyta</taxon>
        <taxon>Magnoliopsida</taxon>
        <taxon>Liliopsida</taxon>
        <taxon>Poales</taxon>
        <taxon>Poaceae</taxon>
        <taxon>PACMAD clade</taxon>
        <taxon>Panicoideae</taxon>
        <taxon>Panicodae</taxon>
        <taxon>Paniceae</taxon>
        <taxon>Panicinae</taxon>
        <taxon>Panicum</taxon>
        <taxon>Panicum sect. Panicum</taxon>
    </lineage>
</organism>
<protein>
    <recommendedName>
        <fullName evidence="2">At1g61320/AtMIF1 LRR domain-containing protein</fullName>
    </recommendedName>
</protein>
<evidence type="ECO:0000256" key="1">
    <source>
        <dbReference type="SAM" id="MobiDB-lite"/>
    </source>
</evidence>
<evidence type="ECO:0000313" key="3">
    <source>
        <dbReference type="EMBL" id="RLN05530.1"/>
    </source>
</evidence>
<feature type="region of interest" description="Disordered" evidence="1">
    <location>
        <begin position="1"/>
        <end position="28"/>
    </location>
</feature>
<dbReference type="Gene3D" id="3.80.10.10">
    <property type="entry name" value="Ribonuclease Inhibitor"/>
    <property type="match status" value="1"/>
</dbReference>
<dbReference type="Proteomes" id="UP000275267">
    <property type="component" value="Unassembled WGS sequence"/>
</dbReference>
<comment type="caution">
    <text evidence="3">The sequence shown here is derived from an EMBL/GenBank/DDBJ whole genome shotgun (WGS) entry which is preliminary data.</text>
</comment>
<keyword evidence="4" id="KW-1185">Reference proteome</keyword>
<dbReference type="PANTHER" id="PTHR34145:SF52">
    <property type="entry name" value="OS02G0105800 PROTEIN"/>
    <property type="match status" value="1"/>
</dbReference>